<reference evidence="1" key="1">
    <citation type="journal article" date="2015" name="Nature">
        <title>Complex archaea that bridge the gap between prokaryotes and eukaryotes.</title>
        <authorList>
            <person name="Spang A."/>
            <person name="Saw J.H."/>
            <person name="Jorgensen S.L."/>
            <person name="Zaremba-Niedzwiedzka K."/>
            <person name="Martijn J."/>
            <person name="Lind A.E."/>
            <person name="van Eijk R."/>
            <person name="Schleper C."/>
            <person name="Guy L."/>
            <person name="Ettema T.J."/>
        </authorList>
    </citation>
    <scope>NUCLEOTIDE SEQUENCE</scope>
</reference>
<evidence type="ECO:0000313" key="1">
    <source>
        <dbReference type="EMBL" id="KKK70788.1"/>
    </source>
</evidence>
<gene>
    <name evidence="1" type="ORF">LCGC14_2920470</name>
</gene>
<sequence>MHCEMYVCCGEQPTHLFVYQNKQVYGICKEHFKSDAHRFKVNYVIDLKTSEKFYANTIFGDVKIESV</sequence>
<name>A0A0F8XP71_9ZZZZ</name>
<dbReference type="AlphaFoldDB" id="A0A0F8XP71"/>
<comment type="caution">
    <text evidence="1">The sequence shown here is derived from an EMBL/GenBank/DDBJ whole genome shotgun (WGS) entry which is preliminary data.</text>
</comment>
<organism evidence="1">
    <name type="scientific">marine sediment metagenome</name>
    <dbReference type="NCBI Taxonomy" id="412755"/>
    <lineage>
        <taxon>unclassified sequences</taxon>
        <taxon>metagenomes</taxon>
        <taxon>ecological metagenomes</taxon>
    </lineage>
</organism>
<accession>A0A0F8XP71</accession>
<protein>
    <submittedName>
        <fullName evidence="1">Uncharacterized protein</fullName>
    </submittedName>
</protein>
<proteinExistence type="predicted"/>
<dbReference type="EMBL" id="LAZR01058024">
    <property type="protein sequence ID" value="KKK70788.1"/>
    <property type="molecule type" value="Genomic_DNA"/>
</dbReference>